<sequence>MRSFTALSVAVIACALSSGAEAATNPFSMPKCHGFTLEEATIDTIQARLKSGRLTSHQLVECYVDRVNIINPFMKNPVSCHLSNTVTNLFLRGVIELNPDLYDIADQLDQERRHGRVRSAMHGIPILVKDNIATADKMNTTCGSDALIGSIVPRDSHVVALLRQAGAIVMGKANLAEWADIRSDNYSEGWSARGGQTRNAYNLTQDPAGSSSGSAHSVSANLVTVAIGTETDGSVIGPAQRAGIIGIKPTVGITSRNDVIPESHSQDTVGTFGRTFKDAAHVLNAIRGIDQRDPVTEEQRGRVPHDYTKFVSSKKALKGIRIGIPWKRVWQSSTTVNQLPQLFSVIDELKKAGAIIVNNTDLPSIEDISSDPPAWNWMYKNGLGLNNESEFTVVCYEFKRDLNKYLSELKSSPVRTLSDIIQYNLDHQDTEMKYFKQELLVQCDNDPFTEEEYTAAATYVRKTTREQGIDAALKDHNVEALLVPSDNWSLCTQIPAQAGYPIVTIPAGIDPFGVPFGISLWGTAYSEPTLIKLGSAIDDTLRRRKLPQFLEHTATNIPVNNEYGFYFS</sequence>
<feature type="chain" id="PRO_5034017777" description="Amidase domain-containing protein" evidence="1">
    <location>
        <begin position="23"/>
        <end position="568"/>
    </location>
</feature>
<dbReference type="Pfam" id="PF01425">
    <property type="entry name" value="Amidase"/>
    <property type="match status" value="1"/>
</dbReference>
<evidence type="ECO:0000313" key="4">
    <source>
        <dbReference type="Proteomes" id="UP000612746"/>
    </source>
</evidence>
<dbReference type="PANTHER" id="PTHR42678:SF37">
    <property type="entry name" value="AMIDASE C869.01-RELATED"/>
    <property type="match status" value="1"/>
</dbReference>
<dbReference type="Gene3D" id="3.90.1300.10">
    <property type="entry name" value="Amidase signature (AS) domain"/>
    <property type="match status" value="1"/>
</dbReference>
<dbReference type="OrthoDB" id="566138at2759"/>
<name>A0A8H7PKD8_9FUNG</name>
<dbReference type="SUPFAM" id="SSF75304">
    <property type="entry name" value="Amidase signature (AS) enzymes"/>
    <property type="match status" value="1"/>
</dbReference>
<dbReference type="PANTHER" id="PTHR42678">
    <property type="entry name" value="AMIDASE"/>
    <property type="match status" value="1"/>
</dbReference>
<gene>
    <name evidence="3" type="ORF">INT44_007818</name>
</gene>
<feature type="signal peptide" evidence="1">
    <location>
        <begin position="1"/>
        <end position="22"/>
    </location>
</feature>
<protein>
    <recommendedName>
        <fullName evidence="2">Amidase domain-containing protein</fullName>
    </recommendedName>
</protein>
<keyword evidence="4" id="KW-1185">Reference proteome</keyword>
<organism evidence="3 4">
    <name type="scientific">Umbelopsis vinacea</name>
    <dbReference type="NCBI Taxonomy" id="44442"/>
    <lineage>
        <taxon>Eukaryota</taxon>
        <taxon>Fungi</taxon>
        <taxon>Fungi incertae sedis</taxon>
        <taxon>Mucoromycota</taxon>
        <taxon>Mucoromycotina</taxon>
        <taxon>Umbelopsidomycetes</taxon>
        <taxon>Umbelopsidales</taxon>
        <taxon>Umbelopsidaceae</taxon>
        <taxon>Umbelopsis</taxon>
    </lineage>
</organism>
<dbReference type="EMBL" id="JAEPRA010000015">
    <property type="protein sequence ID" value="KAG2175330.1"/>
    <property type="molecule type" value="Genomic_DNA"/>
</dbReference>
<evidence type="ECO:0000313" key="3">
    <source>
        <dbReference type="EMBL" id="KAG2175330.1"/>
    </source>
</evidence>
<evidence type="ECO:0000259" key="2">
    <source>
        <dbReference type="Pfam" id="PF01425"/>
    </source>
</evidence>
<accession>A0A8H7PKD8</accession>
<proteinExistence type="predicted"/>
<keyword evidence="1" id="KW-0732">Signal</keyword>
<evidence type="ECO:0000256" key="1">
    <source>
        <dbReference type="SAM" id="SignalP"/>
    </source>
</evidence>
<dbReference type="AlphaFoldDB" id="A0A8H7PKD8"/>
<dbReference type="Proteomes" id="UP000612746">
    <property type="component" value="Unassembled WGS sequence"/>
</dbReference>
<feature type="domain" description="Amidase" evidence="2">
    <location>
        <begin position="94"/>
        <end position="530"/>
    </location>
</feature>
<comment type="caution">
    <text evidence="3">The sequence shown here is derived from an EMBL/GenBank/DDBJ whole genome shotgun (WGS) entry which is preliminary data.</text>
</comment>
<reference evidence="3" key="1">
    <citation type="submission" date="2020-12" db="EMBL/GenBank/DDBJ databases">
        <title>Metabolic potential, ecology and presence of endohyphal bacteria is reflected in genomic diversity of Mucoromycotina.</title>
        <authorList>
            <person name="Muszewska A."/>
            <person name="Okrasinska A."/>
            <person name="Steczkiewicz K."/>
            <person name="Drgas O."/>
            <person name="Orlowska M."/>
            <person name="Perlinska-Lenart U."/>
            <person name="Aleksandrzak-Piekarczyk T."/>
            <person name="Szatraj K."/>
            <person name="Zielenkiewicz U."/>
            <person name="Pilsyk S."/>
            <person name="Malc E."/>
            <person name="Mieczkowski P."/>
            <person name="Kruszewska J.S."/>
            <person name="Biernat P."/>
            <person name="Pawlowska J."/>
        </authorList>
    </citation>
    <scope>NUCLEOTIDE SEQUENCE</scope>
    <source>
        <strain evidence="3">WA0000051536</strain>
    </source>
</reference>
<dbReference type="InterPro" id="IPR036928">
    <property type="entry name" value="AS_sf"/>
</dbReference>
<dbReference type="InterPro" id="IPR023631">
    <property type="entry name" value="Amidase_dom"/>
</dbReference>